<feature type="domain" description="PAZ" evidence="21">
    <location>
        <begin position="854"/>
        <end position="965"/>
    </location>
</feature>
<keyword evidence="13" id="KW-0460">Magnesium</keyword>
<keyword evidence="14 18" id="KW-0694">RNA-binding</keyword>
<dbReference type="InterPro" id="IPR036085">
    <property type="entry name" value="PAZ_dom_sf"/>
</dbReference>
<organism evidence="25 26">
    <name type="scientific">Phyllotreta striolata</name>
    <name type="common">Striped flea beetle</name>
    <name type="synonym">Crioceris striolata</name>
    <dbReference type="NCBI Taxonomy" id="444603"/>
    <lineage>
        <taxon>Eukaryota</taxon>
        <taxon>Metazoa</taxon>
        <taxon>Ecdysozoa</taxon>
        <taxon>Arthropoda</taxon>
        <taxon>Hexapoda</taxon>
        <taxon>Insecta</taxon>
        <taxon>Pterygota</taxon>
        <taxon>Neoptera</taxon>
        <taxon>Endopterygota</taxon>
        <taxon>Coleoptera</taxon>
        <taxon>Polyphaga</taxon>
        <taxon>Cucujiformia</taxon>
        <taxon>Chrysomeloidea</taxon>
        <taxon>Chrysomelidae</taxon>
        <taxon>Galerucinae</taxon>
        <taxon>Alticini</taxon>
        <taxon>Phyllotreta</taxon>
    </lineage>
</organism>
<evidence type="ECO:0000259" key="21">
    <source>
        <dbReference type="PROSITE" id="PS50821"/>
    </source>
</evidence>
<dbReference type="SMART" id="SM00490">
    <property type="entry name" value="HELICc"/>
    <property type="match status" value="1"/>
</dbReference>
<gene>
    <name evidence="25" type="ORF">PHYEVI_LOCUS7046</name>
</gene>
<evidence type="ECO:0000256" key="4">
    <source>
        <dbReference type="ARBA" id="ARBA00012177"/>
    </source>
</evidence>
<dbReference type="PROSITE" id="PS51194">
    <property type="entry name" value="HELICASE_CTER"/>
    <property type="match status" value="1"/>
</dbReference>
<dbReference type="GO" id="GO:0005737">
    <property type="term" value="C:cytoplasm"/>
    <property type="evidence" value="ECO:0007669"/>
    <property type="project" value="TreeGrafter"/>
</dbReference>
<evidence type="ECO:0000256" key="15">
    <source>
        <dbReference type="ARBA" id="ARBA00023158"/>
    </source>
</evidence>
<feature type="domain" description="Helicase ATP-binding" evidence="22">
    <location>
        <begin position="14"/>
        <end position="190"/>
    </location>
</feature>
<evidence type="ECO:0000256" key="1">
    <source>
        <dbReference type="ARBA" id="ARBA00000109"/>
    </source>
</evidence>
<dbReference type="GO" id="GO:0004525">
    <property type="term" value="F:ribonuclease III activity"/>
    <property type="evidence" value="ECO:0007669"/>
    <property type="project" value="UniProtKB-EC"/>
</dbReference>
<dbReference type="InterPro" id="IPR027417">
    <property type="entry name" value="P-loop_NTPase"/>
</dbReference>
<comment type="similarity">
    <text evidence="17 18">Belongs to the helicase family. Dicer subfamily.</text>
</comment>
<dbReference type="InterPro" id="IPR003100">
    <property type="entry name" value="PAZ_dom"/>
</dbReference>
<evidence type="ECO:0000256" key="13">
    <source>
        <dbReference type="ARBA" id="ARBA00022842"/>
    </source>
</evidence>
<keyword evidence="8" id="KW-0547">Nucleotide-binding</keyword>
<keyword evidence="26" id="KW-1185">Reference proteome</keyword>
<dbReference type="Gene3D" id="3.40.50.300">
    <property type="entry name" value="P-loop containing nucleotide triphosphate hydrolases"/>
    <property type="match status" value="2"/>
</dbReference>
<dbReference type="InterPro" id="IPR044441">
    <property type="entry name" value="DICER_DSRM"/>
</dbReference>
<dbReference type="CDD" id="cd15903">
    <property type="entry name" value="Dicer_PBD"/>
    <property type="match status" value="1"/>
</dbReference>
<dbReference type="InterPro" id="IPR011545">
    <property type="entry name" value="DEAD/DEAH_box_helicase_dom"/>
</dbReference>
<evidence type="ECO:0000259" key="23">
    <source>
        <dbReference type="PROSITE" id="PS51194"/>
    </source>
</evidence>
<keyword evidence="12" id="KW-0067">ATP-binding</keyword>
<accession>A0A9N9XSW4</accession>
<keyword evidence="10" id="KW-0378">Hydrolase</keyword>
<dbReference type="SMART" id="SM00535">
    <property type="entry name" value="RIBOc"/>
    <property type="match status" value="2"/>
</dbReference>
<dbReference type="SUPFAM" id="SSF54768">
    <property type="entry name" value="dsRNA-binding domain-like"/>
    <property type="match status" value="1"/>
</dbReference>
<keyword evidence="5" id="KW-0540">Nuclease</keyword>
<evidence type="ECO:0000256" key="5">
    <source>
        <dbReference type="ARBA" id="ARBA00022722"/>
    </source>
</evidence>
<dbReference type="Pfam" id="PF20931">
    <property type="entry name" value="Dicer_platform"/>
    <property type="match status" value="1"/>
</dbReference>
<dbReference type="PROSITE" id="PS50142">
    <property type="entry name" value="RNASE_3_2"/>
    <property type="match status" value="2"/>
</dbReference>
<dbReference type="InterPro" id="IPR001650">
    <property type="entry name" value="Helicase_C-like"/>
</dbReference>
<evidence type="ECO:0000256" key="9">
    <source>
        <dbReference type="ARBA" id="ARBA00022759"/>
    </source>
</evidence>
<dbReference type="InterPro" id="IPR036389">
    <property type="entry name" value="RNase_III_sf"/>
</dbReference>
<dbReference type="InterPro" id="IPR048513">
    <property type="entry name" value="Dicer_PBD"/>
</dbReference>
<keyword evidence="15" id="KW-0943">RNA-mediated gene silencing</keyword>
<reference evidence="25" key="1">
    <citation type="submission" date="2022-01" db="EMBL/GenBank/DDBJ databases">
        <authorList>
            <person name="King R."/>
        </authorList>
    </citation>
    <scope>NUCLEOTIDE SEQUENCE</scope>
</reference>
<dbReference type="PANTHER" id="PTHR14950">
    <property type="entry name" value="DICER-RELATED"/>
    <property type="match status" value="1"/>
</dbReference>
<dbReference type="EMBL" id="OU900096">
    <property type="protein sequence ID" value="CAG9860697.1"/>
    <property type="molecule type" value="Genomic_DNA"/>
</dbReference>
<dbReference type="GO" id="GO:0030422">
    <property type="term" value="P:siRNA processing"/>
    <property type="evidence" value="ECO:0007669"/>
    <property type="project" value="InterPro"/>
</dbReference>
<dbReference type="GO" id="GO:0005524">
    <property type="term" value="F:ATP binding"/>
    <property type="evidence" value="ECO:0007669"/>
    <property type="project" value="UniProtKB-KW"/>
</dbReference>
<name>A0A9N9XSW4_PHYSR</name>
<dbReference type="PROSITE" id="PS50137">
    <property type="entry name" value="DS_RBD"/>
    <property type="match status" value="1"/>
</dbReference>
<dbReference type="SUPFAM" id="SSF101690">
    <property type="entry name" value="PAZ domain"/>
    <property type="match status" value="1"/>
</dbReference>
<dbReference type="Pfam" id="PF00636">
    <property type="entry name" value="Ribonuclease_3"/>
    <property type="match status" value="2"/>
</dbReference>
<dbReference type="GO" id="GO:0004530">
    <property type="term" value="F:deoxyribonuclease I activity"/>
    <property type="evidence" value="ECO:0007669"/>
    <property type="project" value="TreeGrafter"/>
</dbReference>
<dbReference type="PROSITE" id="PS51327">
    <property type="entry name" value="DICER_DSRBF"/>
    <property type="match status" value="1"/>
</dbReference>
<dbReference type="Proteomes" id="UP001153712">
    <property type="component" value="Chromosome 3"/>
</dbReference>
<evidence type="ECO:0000256" key="2">
    <source>
        <dbReference type="ARBA" id="ARBA00001936"/>
    </source>
</evidence>
<evidence type="ECO:0000259" key="22">
    <source>
        <dbReference type="PROSITE" id="PS51192"/>
    </source>
</evidence>
<comment type="cofactor">
    <cofactor evidence="3">
        <name>Mg(2+)</name>
        <dbReference type="ChEBI" id="CHEBI:18420"/>
    </cofactor>
</comment>
<keyword evidence="6" id="KW-0479">Metal-binding</keyword>
<evidence type="ECO:0000313" key="25">
    <source>
        <dbReference type="EMBL" id="CAG9860697.1"/>
    </source>
</evidence>
<dbReference type="Gene3D" id="3.30.160.380">
    <property type="entry name" value="Dicer dimerisation domain"/>
    <property type="match status" value="1"/>
</dbReference>
<feature type="domain" description="RNase III" evidence="20">
    <location>
        <begin position="1375"/>
        <end position="1533"/>
    </location>
</feature>
<dbReference type="Gene3D" id="2.170.260.10">
    <property type="entry name" value="paz domain"/>
    <property type="match status" value="1"/>
</dbReference>
<dbReference type="FunFam" id="1.10.1520.10:FF:000005">
    <property type="entry name" value="Putative endoribonuclease dicer"/>
    <property type="match status" value="1"/>
</dbReference>
<dbReference type="SMART" id="SM00487">
    <property type="entry name" value="DEXDc"/>
    <property type="match status" value="1"/>
</dbReference>
<evidence type="ECO:0000256" key="11">
    <source>
        <dbReference type="ARBA" id="ARBA00022806"/>
    </source>
</evidence>
<dbReference type="Pfam" id="PF02170">
    <property type="entry name" value="PAZ"/>
    <property type="match status" value="1"/>
</dbReference>
<dbReference type="InterPro" id="IPR014001">
    <property type="entry name" value="Helicase_ATP-bd"/>
</dbReference>
<dbReference type="OrthoDB" id="416741at2759"/>
<evidence type="ECO:0000256" key="8">
    <source>
        <dbReference type="ARBA" id="ARBA00022741"/>
    </source>
</evidence>
<dbReference type="FunFam" id="3.40.50.300:FF:000628">
    <property type="entry name" value="Endoribonuclease Dicer"/>
    <property type="match status" value="1"/>
</dbReference>
<dbReference type="InterPro" id="IPR038248">
    <property type="entry name" value="Dicer_dimer_sf"/>
</dbReference>
<feature type="domain" description="Dicer dsRNA-binding fold" evidence="24">
    <location>
        <begin position="578"/>
        <end position="669"/>
    </location>
</feature>
<dbReference type="CDD" id="cd18034">
    <property type="entry name" value="DEXHc_dicer"/>
    <property type="match status" value="1"/>
</dbReference>
<dbReference type="CDD" id="cd00593">
    <property type="entry name" value="RIBOc"/>
    <property type="match status" value="2"/>
</dbReference>
<keyword evidence="11" id="KW-0347">Helicase</keyword>
<dbReference type="PANTHER" id="PTHR14950:SF37">
    <property type="entry name" value="ENDORIBONUCLEASE DICER"/>
    <property type="match status" value="1"/>
</dbReference>
<proteinExistence type="inferred from homology"/>
<keyword evidence="16" id="KW-0464">Manganese</keyword>
<dbReference type="PROSITE" id="PS51192">
    <property type="entry name" value="HELICASE_ATP_BIND_1"/>
    <property type="match status" value="1"/>
</dbReference>
<comment type="catalytic activity">
    <reaction evidence="1">
        <text>Endonucleolytic cleavage to 5'-phosphomonoester.</text>
        <dbReference type="EC" id="3.1.26.3"/>
    </reaction>
</comment>
<dbReference type="GO" id="GO:0046872">
    <property type="term" value="F:metal ion binding"/>
    <property type="evidence" value="ECO:0007669"/>
    <property type="project" value="UniProtKB-KW"/>
</dbReference>
<dbReference type="Pfam" id="PF03368">
    <property type="entry name" value="Dicer_dimer"/>
    <property type="match status" value="1"/>
</dbReference>
<dbReference type="SUPFAM" id="SSF69065">
    <property type="entry name" value="RNase III domain-like"/>
    <property type="match status" value="2"/>
</dbReference>
<dbReference type="InterPro" id="IPR014720">
    <property type="entry name" value="dsRBD_dom"/>
</dbReference>
<evidence type="ECO:0000256" key="17">
    <source>
        <dbReference type="ARBA" id="ARBA00035116"/>
    </source>
</evidence>
<dbReference type="GO" id="GO:0006309">
    <property type="term" value="P:apoptotic DNA fragmentation"/>
    <property type="evidence" value="ECO:0007669"/>
    <property type="project" value="TreeGrafter"/>
</dbReference>
<evidence type="ECO:0000259" key="20">
    <source>
        <dbReference type="PROSITE" id="PS50142"/>
    </source>
</evidence>
<dbReference type="GO" id="GO:0003723">
    <property type="term" value="F:RNA binding"/>
    <property type="evidence" value="ECO:0007669"/>
    <property type="project" value="UniProtKB-UniRule"/>
</dbReference>
<feature type="domain" description="RNase III" evidence="20">
    <location>
        <begin position="1147"/>
        <end position="1318"/>
    </location>
</feature>
<dbReference type="Gene3D" id="3.30.160.20">
    <property type="match status" value="1"/>
</dbReference>
<dbReference type="Pfam" id="PF20932">
    <property type="entry name" value="Dicer_dsRBD"/>
    <property type="match status" value="1"/>
</dbReference>
<dbReference type="PROSITE" id="PS50821">
    <property type="entry name" value="PAZ"/>
    <property type="match status" value="1"/>
</dbReference>
<dbReference type="Gene3D" id="1.10.1520.10">
    <property type="entry name" value="Ribonuclease III domain"/>
    <property type="match status" value="2"/>
</dbReference>
<protein>
    <recommendedName>
        <fullName evidence="4">ribonuclease III</fullName>
        <ecNumber evidence="4">3.1.26.3</ecNumber>
    </recommendedName>
</protein>
<dbReference type="Pfam" id="PF00270">
    <property type="entry name" value="DEAD"/>
    <property type="match status" value="1"/>
</dbReference>
<evidence type="ECO:0000256" key="14">
    <source>
        <dbReference type="ARBA" id="ARBA00022884"/>
    </source>
</evidence>
<dbReference type="SMART" id="SM00949">
    <property type="entry name" value="PAZ"/>
    <property type="match status" value="1"/>
</dbReference>
<dbReference type="GO" id="GO:0004386">
    <property type="term" value="F:helicase activity"/>
    <property type="evidence" value="ECO:0007669"/>
    <property type="project" value="UniProtKB-KW"/>
</dbReference>
<dbReference type="InterPro" id="IPR048512">
    <property type="entry name" value="Dicer_platform"/>
</dbReference>
<evidence type="ECO:0000256" key="7">
    <source>
        <dbReference type="ARBA" id="ARBA00022737"/>
    </source>
</evidence>
<evidence type="ECO:0000256" key="3">
    <source>
        <dbReference type="ARBA" id="ARBA00001946"/>
    </source>
</evidence>
<dbReference type="EC" id="3.1.26.3" evidence="4"/>
<dbReference type="InterPro" id="IPR000999">
    <property type="entry name" value="RNase_III_dom"/>
</dbReference>
<dbReference type="GO" id="GO:0031054">
    <property type="term" value="P:pre-miRNA processing"/>
    <property type="evidence" value="ECO:0007669"/>
    <property type="project" value="InterPro"/>
</dbReference>
<feature type="domain" description="Helicase C-terminal" evidence="23">
    <location>
        <begin position="370"/>
        <end position="543"/>
    </location>
</feature>
<evidence type="ECO:0000256" key="10">
    <source>
        <dbReference type="ARBA" id="ARBA00022801"/>
    </source>
</evidence>
<evidence type="ECO:0000259" key="19">
    <source>
        <dbReference type="PROSITE" id="PS50137"/>
    </source>
</evidence>
<feature type="domain" description="DRBM" evidence="19">
    <location>
        <begin position="1604"/>
        <end position="1626"/>
    </location>
</feature>
<evidence type="ECO:0000256" key="6">
    <source>
        <dbReference type="ARBA" id="ARBA00022723"/>
    </source>
</evidence>
<evidence type="ECO:0000256" key="18">
    <source>
        <dbReference type="PROSITE-ProRule" id="PRU00657"/>
    </source>
</evidence>
<evidence type="ECO:0000259" key="24">
    <source>
        <dbReference type="PROSITE" id="PS51327"/>
    </source>
</evidence>
<evidence type="ECO:0000256" key="16">
    <source>
        <dbReference type="ARBA" id="ARBA00023211"/>
    </source>
</evidence>
<dbReference type="SUPFAM" id="SSF52540">
    <property type="entry name" value="P-loop containing nucleoside triphosphate hydrolases"/>
    <property type="match status" value="1"/>
</dbReference>
<dbReference type="Pfam" id="PF00271">
    <property type="entry name" value="Helicase_C"/>
    <property type="match status" value="1"/>
</dbReference>
<evidence type="ECO:0000256" key="12">
    <source>
        <dbReference type="ARBA" id="ARBA00022840"/>
    </source>
</evidence>
<dbReference type="GO" id="GO:0005634">
    <property type="term" value="C:nucleus"/>
    <property type="evidence" value="ECO:0007669"/>
    <property type="project" value="TreeGrafter"/>
</dbReference>
<dbReference type="GO" id="GO:0070578">
    <property type="term" value="C:RISC-loading complex"/>
    <property type="evidence" value="ECO:0007669"/>
    <property type="project" value="TreeGrafter"/>
</dbReference>
<keyword evidence="7" id="KW-0677">Repeat</keyword>
<evidence type="ECO:0000313" key="26">
    <source>
        <dbReference type="Proteomes" id="UP001153712"/>
    </source>
</evidence>
<sequence length="1630" mass="187926">MELELIPRCYQLEMMKIALEKNTIIYLPTGSGKTYIALMVLKSMSEPLTRSYNDGGKVTFFLVNTVALVDQHTAYLRSHTNFKVGRYSGEMNLDGWSKSKWLEEINKHQIIVMTCQILVNLVIKNFIDLNKSNLLIFDECHRGVKDHMMRQLMKVFEMLNDPPRVLGLTATLLNGNCEPSRVMDEVVFLEETYHSKVATVEELELVLQYSTNPNECFSIFETHVPALLETSVINSLREFQTLIKNTRIESMKFPIKLNGLVSLKSEKWPSKICNLIDDLVFHIDTLGIYGGYLACLSHIVQLERYIISLVIKRKYPNKSRCRLKKHCEDLKLFSILNSLQTKINYLGQKFKIEIDKYEKRESIVRCSSHKVAQLLNILKEYKAKSKEDLCCIIFTQRRFTAKLIYLLLKDLSESHPDFEYIKPNFLVGNRNVPINDTREALFINKMNKKVLTDFAQRELNVLVSSNILEEGIDIPTCTLVIRYDPAMDYRAYIQSKGRARHSKGFFYMMVNHSEMDSFIKKYNKHQAIENILNQLLIGKNDEREDPSLEKIQEMYEEDPLPPYYVKGTDGAQINMRTAISLLCQYCQSLPSDIFTVLVPDWFVKQTENDMYVVVVLLPTITNIPMVEGIPMMNKKLAKRAAAYVTCIRLHQQGEIDDHLFPRKRTVEPEDVEYLFTHIPKNDHKPSKKHNVRSLHKKLIPECVREQIRPATHVYLHIIQLQPEYNKRVSSINDSTLYDMQFGDSCYGLITAKPMPSLCDFPIYDSFGTIMVSLEVNRGTVVLTESDLSHVKRFHVDVLDGVLDVLKPFVLFDNGDEPEMMLLVPVDRESGRVDWDVLRKEHVFHQIAELSSSEKASLVVNRDTYLNKIVHPWYRRDNTTYLVTEVCESKNADSPFPDNGFSTFREYFQKRHNITLVNPALPLLLVKSVTKNVNFVKPKTKTAVKRKYTNEELAEYLPAELVVRQEFPGNLWIQAKFLPTVLSKISFILQIEELRCTIVTEKEGLGRRNVTVRRPLALDKTLLTYEPYTEDHHSELPPSSEEDTPISSLLKVNKDFNNKKLESQYPWKDIDEPIDIERNVNVSSMDIEHYEAFVNQRLVGSSRELKNIVPHASPQRLALTYLKTVDIVTIKLLELPVSEQEGPELCEFYRALTSAKANDIVNLERLETLGDSFIKYMTTVYIYLRFPQYDEGRSTALKGKMVSNRNLFYLARRRRITGCIRFHDVKKDDWLPPGMTVPGEMRRRIESEEMSVNALIKLGLTRDEQVTGELSDTTKEEILNNRDSVTDSEESAYYSMAPFLKSRYMSEKQVADAVEGLIGLHFKALSLKGAVRFIEWLGLIPESERLEELTARPPPPPALTSCALSSEQIRRHLPSYRDIERLIGYEFKDKGYLLQAMTHATYSPNRQTRSYERLEFAGDAVLDFLITCYIFENCEDMDPGRMTDLRSALVNNVTFASFLVRLGLHKYILFANMKLQSKIDSFANFMEQKNYVIDDEVLVLMEEDEVYMAESVDVPKVLGDVFEAVMGAVYFDSNFDLSKVWNIAYKIMWKEINAFCNNVPLNMVRVINERTSAHPTFGKSFATENGRTMVPLEFSLKGERKRVNGFGMNKAAAKRAAAKLALKMLNDARDN</sequence>
<keyword evidence="9" id="KW-0255">Endonuclease</keyword>
<comment type="cofactor">
    <cofactor evidence="2">
        <name>Mn(2+)</name>
        <dbReference type="ChEBI" id="CHEBI:29035"/>
    </cofactor>
</comment>
<dbReference type="InterPro" id="IPR005034">
    <property type="entry name" value="Dicer_dimerisation"/>
</dbReference>